<protein>
    <submittedName>
        <fullName evidence="1">Pectin lyase-like superfamily protein</fullName>
    </submittedName>
</protein>
<organism evidence="1">
    <name type="scientific">Zea mays</name>
    <name type="common">Maize</name>
    <dbReference type="NCBI Taxonomy" id="4577"/>
    <lineage>
        <taxon>Eukaryota</taxon>
        <taxon>Viridiplantae</taxon>
        <taxon>Streptophyta</taxon>
        <taxon>Embryophyta</taxon>
        <taxon>Tracheophyta</taxon>
        <taxon>Spermatophyta</taxon>
        <taxon>Magnoliopsida</taxon>
        <taxon>Liliopsida</taxon>
        <taxon>Poales</taxon>
        <taxon>Poaceae</taxon>
        <taxon>PACMAD clade</taxon>
        <taxon>Panicoideae</taxon>
        <taxon>Andropogonodae</taxon>
        <taxon>Andropogoneae</taxon>
        <taxon>Tripsacinae</taxon>
        <taxon>Zea</taxon>
    </lineage>
</organism>
<accession>A0A1D6LJI8</accession>
<sequence>MWISRLVQLVVQVQCKRLVVSSLINTITTE</sequence>
<dbReference type="EMBL" id="CM000782">
    <property type="protein sequence ID" value="AQK79907.1"/>
    <property type="molecule type" value="Genomic_DNA"/>
</dbReference>
<dbReference type="GO" id="GO:0016829">
    <property type="term" value="F:lyase activity"/>
    <property type="evidence" value="ECO:0007669"/>
    <property type="project" value="UniProtKB-KW"/>
</dbReference>
<evidence type="ECO:0000313" key="1">
    <source>
        <dbReference type="EMBL" id="AQK79907.1"/>
    </source>
</evidence>
<dbReference type="AlphaFoldDB" id="A0A1D6LJI8"/>
<reference evidence="1" key="1">
    <citation type="submission" date="2015-12" db="EMBL/GenBank/DDBJ databases">
        <title>Update maize B73 reference genome by single molecule sequencing technologies.</title>
        <authorList>
            <consortium name="Maize Genome Sequencing Project"/>
            <person name="Ware D."/>
        </authorList>
    </citation>
    <scope>NUCLEOTIDE SEQUENCE</scope>
    <source>
        <tissue evidence="1">Seedling</tissue>
    </source>
</reference>
<proteinExistence type="predicted"/>
<keyword evidence="1" id="KW-0456">Lyase</keyword>
<name>A0A1D6LJI8_MAIZE</name>
<gene>
    <name evidence="1" type="ORF">ZEAMMB73_Zm00001d035899</name>
</gene>